<evidence type="ECO:0000256" key="3">
    <source>
        <dbReference type="PROSITE-ProRule" id="PRU00023"/>
    </source>
</evidence>
<feature type="repeat" description="ANK" evidence="3">
    <location>
        <begin position="933"/>
        <end position="968"/>
    </location>
</feature>
<dbReference type="SMART" id="SM00248">
    <property type="entry name" value="ANK"/>
    <property type="match status" value="16"/>
</dbReference>
<dbReference type="Pfam" id="PF12796">
    <property type="entry name" value="Ank_2"/>
    <property type="match status" value="3"/>
</dbReference>
<dbReference type="InterPro" id="IPR036770">
    <property type="entry name" value="Ankyrin_rpt-contain_sf"/>
</dbReference>
<accession>A0A1L7WVP9</accession>
<dbReference type="PROSITE" id="PS50088">
    <property type="entry name" value="ANK_REPEAT"/>
    <property type="match status" value="7"/>
</dbReference>
<organism evidence="5 6">
    <name type="scientific">Phialocephala subalpina</name>
    <dbReference type="NCBI Taxonomy" id="576137"/>
    <lineage>
        <taxon>Eukaryota</taxon>
        <taxon>Fungi</taxon>
        <taxon>Dikarya</taxon>
        <taxon>Ascomycota</taxon>
        <taxon>Pezizomycotina</taxon>
        <taxon>Leotiomycetes</taxon>
        <taxon>Helotiales</taxon>
        <taxon>Mollisiaceae</taxon>
        <taxon>Phialocephala</taxon>
        <taxon>Phialocephala fortinii species complex</taxon>
    </lineage>
</organism>
<feature type="repeat" description="ANK" evidence="3">
    <location>
        <begin position="810"/>
        <end position="842"/>
    </location>
</feature>
<feature type="repeat" description="ANK" evidence="3">
    <location>
        <begin position="1048"/>
        <end position="1080"/>
    </location>
</feature>
<feature type="repeat" description="ANK" evidence="3">
    <location>
        <begin position="430"/>
        <end position="458"/>
    </location>
</feature>
<keyword evidence="1" id="KW-0677">Repeat</keyword>
<evidence type="ECO:0000313" key="5">
    <source>
        <dbReference type="EMBL" id="CZR56849.1"/>
    </source>
</evidence>
<proteinExistence type="predicted"/>
<dbReference type="OrthoDB" id="194358at2759"/>
<reference evidence="5 6" key="1">
    <citation type="submission" date="2016-03" db="EMBL/GenBank/DDBJ databases">
        <authorList>
            <person name="Ploux O."/>
        </authorList>
    </citation>
    <scope>NUCLEOTIDE SEQUENCE [LARGE SCALE GENOMIC DNA]</scope>
    <source>
        <strain evidence="5 6">UAMH 11012</strain>
    </source>
</reference>
<feature type="repeat" description="ANK" evidence="3">
    <location>
        <begin position="1083"/>
        <end position="1110"/>
    </location>
</feature>
<evidence type="ECO:0000259" key="4">
    <source>
        <dbReference type="Pfam" id="PF14420"/>
    </source>
</evidence>
<dbReference type="PANTHER" id="PTHR24123">
    <property type="entry name" value="ANKYRIN REPEAT-CONTAINING"/>
    <property type="match status" value="1"/>
</dbReference>
<evidence type="ECO:0000256" key="1">
    <source>
        <dbReference type="ARBA" id="ARBA00022737"/>
    </source>
</evidence>
<gene>
    <name evidence="5" type="ORF">PAC_06738</name>
</gene>
<feature type="repeat" description="ANK" evidence="3">
    <location>
        <begin position="1016"/>
        <end position="1045"/>
    </location>
</feature>
<protein>
    <recommendedName>
        <fullName evidence="4">Clr5 domain-containing protein</fullName>
    </recommendedName>
</protein>
<keyword evidence="2 3" id="KW-0040">ANK repeat</keyword>
<evidence type="ECO:0000256" key="2">
    <source>
        <dbReference type="ARBA" id="ARBA00023043"/>
    </source>
</evidence>
<dbReference type="SUPFAM" id="SSF48403">
    <property type="entry name" value="Ankyrin repeat"/>
    <property type="match status" value="4"/>
</dbReference>
<dbReference type="Gene3D" id="1.25.40.20">
    <property type="entry name" value="Ankyrin repeat-containing domain"/>
    <property type="match status" value="5"/>
</dbReference>
<dbReference type="InterPro" id="IPR002110">
    <property type="entry name" value="Ankyrin_rpt"/>
</dbReference>
<feature type="domain" description="Clr5" evidence="4">
    <location>
        <begin position="14"/>
        <end position="64"/>
    </location>
</feature>
<dbReference type="EMBL" id="FJOG01000009">
    <property type="protein sequence ID" value="CZR56849.1"/>
    <property type="molecule type" value="Genomic_DNA"/>
</dbReference>
<sequence length="1136" mass="124656">MSIPLTDACTVDPVWDPFKDIIQTLYLDRNLSLEKVREEMANVHQFFGSKAQYEFRFSKWGFRKNRTAEDWKVVARKVTKRKQERKDSDVYTNGALVNPKKVRKETSRYGFMPETNGFLSQPPSPQIPEGFVIRTPSPRGAKSTRALIPFCNISTPLNMSHHLLGSLTFFRSSQESTLFPEVLGTSSAAPVVLTQDIFHIIDQFKEEKDWQKVLGGYIRNAKAMIPENVFAGNPETMDKRLLQGQESSAMDFLKLITYLISNNFARETAVISKHIYKGVKSPLNTGLLKHLFSIDGDTTGKLASNLFSLAIEASDFDMVKKMMEWGINPNTRAYSPFNRGDFTPLQHACWVQSVEVVQALIDGGAGRSINVPASRNDILSLVIHPDLTYKPYDDNRPQDSTEDGRSHKEQVKIKLIQILLRAGATVNPGHGRSPLAIAARFGYTEIVTLLIAAGSDVNFWCGEFRSTPLIDAVIHNEGIPERDLLTVVRSLLQAGAYVQEPFPGRYPGMTVLEAAIPRKSSLVVQLLLNSGARITKFAFAMAAEYCNLNTVDLFIKSGARVTEEIIRCAAKNEESEPFWLLLDAAEDGIKHKCKSAALGQCISDGNLDLIDQLVKSGAELSFTFRLAGGIAAIVKRGDMDILRLLLDRYQEVVRTLLGRALTTAILFGQNDATEMLLTAGANVNYEEDLKDVESDPLSADDPLSAAISQKNPRLIRRLLATGAAVNRTEMIEGFKKDSFGVLITVLPAVVSWGDCSLIRDIINAGADVNAPGYPKGETALAVAIWRGDARIVELLIDAGADVDANAALIYGPTALEVASRKNDLSTVQFLLGLGADPDEWSLVEAVSGSVELMQTLLAARLDRYHRCSKGYGCRALQYAINTKKANMVEILLANGIDANAIIQQRFGDGVEPDSWKSDSQEPGFLWRRPTIVFGMSALGYAIQKDESDDLWIVQMLLNSGADPNSIVTNPVDLYEGFETRTAVLEAIIWNDLAAVKKLIMAGADVNPGTRGDIVSTPLQAAAKKGSMDIVHFLLEHGADVNAPPHYRYGATALQFAAIGGYTGIALLLLEKGADVNALPAQIDGRTALEGAAEHGRKDMVRILLSAKAQIIGIGDRLWGFELFLVLDIHSPYLQIN</sequence>
<dbReference type="InterPro" id="IPR051165">
    <property type="entry name" value="Multifunctional_ANK_Repeat"/>
</dbReference>
<dbReference type="PANTHER" id="PTHR24123:SF33">
    <property type="entry name" value="PROTEIN HOS4"/>
    <property type="match status" value="1"/>
</dbReference>
<dbReference type="Proteomes" id="UP000184330">
    <property type="component" value="Unassembled WGS sequence"/>
</dbReference>
<dbReference type="STRING" id="576137.A0A1L7WVP9"/>
<dbReference type="PROSITE" id="PS50297">
    <property type="entry name" value="ANK_REP_REGION"/>
    <property type="match status" value="7"/>
</dbReference>
<evidence type="ECO:0000313" key="6">
    <source>
        <dbReference type="Proteomes" id="UP000184330"/>
    </source>
</evidence>
<dbReference type="InterPro" id="IPR025676">
    <property type="entry name" value="Clr5_dom"/>
</dbReference>
<name>A0A1L7WVP9_9HELO</name>
<dbReference type="PRINTS" id="PR01415">
    <property type="entry name" value="ANKYRIN"/>
</dbReference>
<feature type="repeat" description="ANK" evidence="3">
    <location>
        <begin position="775"/>
        <end position="807"/>
    </location>
</feature>
<keyword evidence="6" id="KW-1185">Reference proteome</keyword>
<dbReference type="Pfam" id="PF14420">
    <property type="entry name" value="Clr5"/>
    <property type="match status" value="1"/>
</dbReference>
<dbReference type="AlphaFoldDB" id="A0A1L7WVP9"/>